<evidence type="ECO:0000256" key="1">
    <source>
        <dbReference type="SAM" id="SignalP"/>
    </source>
</evidence>
<feature type="chain" id="PRO_5018010221" description="GLPGLI family protein" evidence="1">
    <location>
        <begin position="19"/>
        <end position="74"/>
    </location>
</feature>
<organism evidence="2 3">
    <name type="scientific">Epilithonimonas vandammei</name>
    <dbReference type="NCBI Taxonomy" id="2487072"/>
    <lineage>
        <taxon>Bacteria</taxon>
        <taxon>Pseudomonadati</taxon>
        <taxon>Bacteroidota</taxon>
        <taxon>Flavobacteriia</taxon>
        <taxon>Flavobacteriales</taxon>
        <taxon>Weeksellaceae</taxon>
        <taxon>Chryseobacterium group</taxon>
        <taxon>Epilithonimonas</taxon>
    </lineage>
</organism>
<dbReference type="AlphaFoldDB" id="A0A3G8ZFH6"/>
<reference evidence="3" key="1">
    <citation type="submission" date="2018-11" db="EMBL/GenBank/DDBJ databases">
        <title>Proposal to divide the Flavobacteriaceae and reorganize its genera based on Amino Acid Identity values calculated from whole genome sequences.</title>
        <authorList>
            <person name="Nicholson A.C."/>
            <person name="Gulvik C.A."/>
            <person name="Whitney A.M."/>
            <person name="Sheth M."/>
            <person name="Batra D."/>
            <person name="Pryor J."/>
            <person name="Bernardet J.-F."/>
            <person name="Hugo C."/>
            <person name="Kampfer P."/>
            <person name="Newman J.D."/>
            <person name="McQuiston J.R."/>
        </authorList>
    </citation>
    <scope>NUCLEOTIDE SEQUENCE [LARGE SCALE GENOMIC DNA]</scope>
    <source>
        <strain evidence="3">H6466</strain>
    </source>
</reference>
<dbReference type="KEGG" id="eva:EIB75_11420"/>
<name>A0A3G8ZFH6_9FLAO</name>
<proteinExistence type="predicted"/>
<keyword evidence="1" id="KW-0732">Signal</keyword>
<dbReference type="EMBL" id="CP034160">
    <property type="protein sequence ID" value="AZI55830.1"/>
    <property type="molecule type" value="Genomic_DNA"/>
</dbReference>
<protein>
    <recommendedName>
        <fullName evidence="4">GLPGLI family protein</fullName>
    </recommendedName>
</protein>
<gene>
    <name evidence="2" type="ORF">EIB75_11420</name>
</gene>
<sequence length="74" mass="8685">MKKIFLLLMITVSLLSFAQGTRIMYEYKSASHLEKKDSLETELMYLDIKKEGSNFYSRQKFVSNNNKIEPALYP</sequence>
<evidence type="ECO:0000313" key="2">
    <source>
        <dbReference type="EMBL" id="AZI55830.1"/>
    </source>
</evidence>
<accession>A0A3G8ZFH6</accession>
<feature type="signal peptide" evidence="1">
    <location>
        <begin position="1"/>
        <end position="18"/>
    </location>
</feature>
<evidence type="ECO:0008006" key="4">
    <source>
        <dbReference type="Google" id="ProtNLM"/>
    </source>
</evidence>
<dbReference type="Proteomes" id="UP000272316">
    <property type="component" value="Chromosome"/>
</dbReference>
<evidence type="ECO:0000313" key="3">
    <source>
        <dbReference type="Proteomes" id="UP000272316"/>
    </source>
</evidence>
<dbReference type="RefSeq" id="WP_124986746.1">
    <property type="nucleotide sequence ID" value="NZ_CP034160.1"/>
</dbReference>